<feature type="transmembrane region" description="Helical" evidence="7">
    <location>
        <begin position="368"/>
        <end position="385"/>
    </location>
</feature>
<dbReference type="GO" id="GO:0016740">
    <property type="term" value="F:transferase activity"/>
    <property type="evidence" value="ECO:0007669"/>
    <property type="project" value="UniProtKB-KW"/>
</dbReference>
<dbReference type="EMBL" id="CP081294">
    <property type="protein sequence ID" value="QZD94742.1"/>
    <property type="molecule type" value="Genomic_DNA"/>
</dbReference>
<keyword evidence="5 7" id="KW-1133">Transmembrane helix</keyword>
<proteinExistence type="predicted"/>
<keyword evidence="9" id="KW-1185">Reference proteome</keyword>
<keyword evidence="2" id="KW-0328">Glycosyltransferase</keyword>
<feature type="transmembrane region" description="Helical" evidence="7">
    <location>
        <begin position="336"/>
        <end position="356"/>
    </location>
</feature>
<organism evidence="8 9">
    <name type="scientific">Qipengyuania gelatinilytica</name>
    <dbReference type="NCBI Taxonomy" id="2867231"/>
    <lineage>
        <taxon>Bacteria</taxon>
        <taxon>Pseudomonadati</taxon>
        <taxon>Pseudomonadota</taxon>
        <taxon>Alphaproteobacteria</taxon>
        <taxon>Sphingomonadales</taxon>
        <taxon>Erythrobacteraceae</taxon>
        <taxon>Qipengyuania</taxon>
    </lineage>
</organism>
<dbReference type="Pfam" id="PF13641">
    <property type="entry name" value="Glyco_tranf_2_3"/>
    <property type="match status" value="1"/>
</dbReference>
<evidence type="ECO:0000313" key="8">
    <source>
        <dbReference type="EMBL" id="QZD94742.1"/>
    </source>
</evidence>
<evidence type="ECO:0000256" key="7">
    <source>
        <dbReference type="SAM" id="Phobius"/>
    </source>
</evidence>
<keyword evidence="6 7" id="KW-0472">Membrane</keyword>
<keyword evidence="3 8" id="KW-0808">Transferase</keyword>
<evidence type="ECO:0000256" key="5">
    <source>
        <dbReference type="ARBA" id="ARBA00022989"/>
    </source>
</evidence>
<evidence type="ECO:0000256" key="2">
    <source>
        <dbReference type="ARBA" id="ARBA00022676"/>
    </source>
</evidence>
<evidence type="ECO:0000256" key="6">
    <source>
        <dbReference type="ARBA" id="ARBA00023136"/>
    </source>
</evidence>
<dbReference type="Gene3D" id="3.90.550.10">
    <property type="entry name" value="Spore Coat Polysaccharide Biosynthesis Protein SpsA, Chain A"/>
    <property type="match status" value="1"/>
</dbReference>
<reference evidence="8 9" key="1">
    <citation type="submission" date="2021-08" db="EMBL/GenBank/DDBJ databases">
        <title>Comparative Genomics Analysis of the Genus Qipengyuania Reveals Extensive Genetic Diversity and Metabolic Versatility, Including the Description of Fifteen Novel Species.</title>
        <authorList>
            <person name="Liu Y."/>
        </authorList>
    </citation>
    <scope>NUCLEOTIDE SEQUENCE [LARGE SCALE GENOMIC DNA]</scope>
    <source>
        <strain evidence="8 9">1NDH1</strain>
    </source>
</reference>
<keyword evidence="4 7" id="KW-0812">Transmembrane</keyword>
<dbReference type="Proteomes" id="UP000824321">
    <property type="component" value="Chromosome"/>
</dbReference>
<comment type="subcellular location">
    <subcellularLocation>
        <location evidence="1">Membrane</location>
        <topology evidence="1">Multi-pass membrane protein</topology>
    </subcellularLocation>
</comment>
<dbReference type="InterPro" id="IPR029044">
    <property type="entry name" value="Nucleotide-diphossugar_trans"/>
</dbReference>
<dbReference type="NCBIfam" id="NF011307">
    <property type="entry name" value="PRK14716.1-5"/>
    <property type="match status" value="1"/>
</dbReference>
<sequence length="458" mass="50002">MEVLALVQTELLLFAAVFFAIGLADELAIDIAYLWCRLTGRARTQRVPEEALAKNMLRGMAAVFIPAWREDAVIGSTLVHALAAWPQEDLRIYVGCYRNDAETIASVVAAARGDDRVRLVVVGEDGPTCKAHCLNRLHEALAQDEARSGTKAHMVVLHDAEDMVDPAALPILDHAIWNADFVQLPVMALPPSDSRWIASHYSDEFAEAHAKHMVVRDALGCAIPGAGVGCAIGRQMLAKLAAEAGGQPFAQGALTEDYELGIRVNAAGGSSRFLRLRTDDGRLIATRAYFPDRLVTAVRQKTRWTHGIALQGWDRLGWEGNALQRWMTFRDRRGPLVALLLFIGYALLVSGTVSAFASRAGLVQPVDLSPALEGLLMLTFAGLVWRTGLRAVFTAREYGFAEGLRAIPRVVVSNVISIMSGRRALAGYIRTLRGAPVVWDKTEHRAHPARIFAEEKSA</sequence>
<evidence type="ECO:0000256" key="3">
    <source>
        <dbReference type="ARBA" id="ARBA00022679"/>
    </source>
</evidence>
<gene>
    <name evidence="8" type="ORF">K3136_11720</name>
</gene>
<evidence type="ECO:0000256" key="4">
    <source>
        <dbReference type="ARBA" id="ARBA00022692"/>
    </source>
</evidence>
<evidence type="ECO:0000256" key="1">
    <source>
        <dbReference type="ARBA" id="ARBA00004141"/>
    </source>
</evidence>
<feature type="transmembrane region" description="Helical" evidence="7">
    <location>
        <begin position="12"/>
        <end position="36"/>
    </location>
</feature>
<evidence type="ECO:0000313" key="9">
    <source>
        <dbReference type="Proteomes" id="UP000824321"/>
    </source>
</evidence>
<accession>A0ABX9A0E8</accession>
<dbReference type="SUPFAM" id="SSF53448">
    <property type="entry name" value="Nucleotide-diphospho-sugar transferases"/>
    <property type="match status" value="1"/>
</dbReference>
<dbReference type="PANTHER" id="PTHR43867">
    <property type="entry name" value="CELLULOSE SYNTHASE CATALYTIC SUBUNIT A [UDP-FORMING]"/>
    <property type="match status" value="1"/>
</dbReference>
<name>A0ABX9A0E8_9SPHN</name>
<protein>
    <submittedName>
        <fullName evidence="8">Glycosyl transferase family protein</fullName>
    </submittedName>
</protein>
<dbReference type="InterPro" id="IPR050321">
    <property type="entry name" value="Glycosyltr_2/OpgH_subfam"/>
</dbReference>
<dbReference type="PANTHER" id="PTHR43867:SF2">
    <property type="entry name" value="CELLULOSE SYNTHASE CATALYTIC SUBUNIT A [UDP-FORMING]"/>
    <property type="match status" value="1"/>
</dbReference>